<dbReference type="Gene3D" id="3.40.50.10330">
    <property type="entry name" value="Probable inorganic polyphosphate/atp-NAD kinase, domain 1"/>
    <property type="match status" value="2"/>
</dbReference>
<protein>
    <submittedName>
        <fullName evidence="1">ATP-NAD kinase-like protein</fullName>
        <ecNumber evidence="1">2.7.1.23</ecNumber>
    </submittedName>
</protein>
<dbReference type="InterPro" id="IPR017437">
    <property type="entry name" value="ATP-NAD_kinase_PpnK-typ_C"/>
</dbReference>
<proteinExistence type="predicted"/>
<dbReference type="Gene3D" id="2.60.200.30">
    <property type="entry name" value="Probable inorganic polyphosphate/atp-NAD kinase, domain 2"/>
    <property type="match status" value="2"/>
</dbReference>
<dbReference type="PANTHER" id="PTHR20275">
    <property type="entry name" value="NAD KINASE"/>
    <property type="match status" value="1"/>
</dbReference>
<dbReference type="PANTHER" id="PTHR20275:SF0">
    <property type="entry name" value="NAD KINASE"/>
    <property type="match status" value="1"/>
</dbReference>
<accession>G0TYY4</accession>
<name>G0TYY4_TRYVY</name>
<dbReference type="InterPro" id="IPR016064">
    <property type="entry name" value="NAD/diacylglycerol_kinase_sf"/>
</dbReference>
<dbReference type="EMBL" id="HE573023">
    <property type="protein sequence ID" value="CCC49187.1"/>
    <property type="molecule type" value="Genomic_DNA"/>
</dbReference>
<gene>
    <name evidence="1" type="ORF">TVY486_0705140</name>
</gene>
<evidence type="ECO:0000313" key="1">
    <source>
        <dbReference type="EMBL" id="CCC49187.1"/>
    </source>
</evidence>
<keyword evidence="1" id="KW-0418">Kinase</keyword>
<sequence length="1010" mass="110699">MVQRRTLAGGSGVRLTGTSCVTVSVGPNLWWCRRQTFERETQLLPHFPLYSAFVRTSMLRRNTLLRTLQSWCSKVPPNARVGVFPLHLDPPTVQHRELFRLLIGDTIESCSVPNSGNDNLGSGRADTLWYFQQLAEDLDKSKYVPFEHLILVPNVRFPADLRLSAHIAALATLVTRGLARVHIDFTALERPADDMLRVYELTQKYKNSILVHWLQDAQEMRKWAHFEDIKRCVPLVLLQTVYIGVSEACKSLNAGLPKKTNYSHRRVSVNHMRDPLAPRKLFSGKAPDSEVPGPTRDSHKVCSHWLSECGGEKVQISPSYQYHPRTSWLASPNDALAPLEPTVGGVVLQEHISDHGASKLEERNVEDGKQGCGFSEGSAVGEASIWQAPCSSDSLSGQVPTTVPSGRKICELVEELYQTPPPIAEGEKGDLSGRLKLSHVEVYNVSRCTGADVRHALWEGELDSGALLTDPVKHYIVSHGLYRDYRKSVFPKMCNAAPGMTVSASGGVACARSYEVRGWKAPHAGFTSLSFPGLVPRLELHPDKGNSFAHELYEKLSVFSPAEGEEPDLIVPIGGDGYMMHCIRNNWQRFIPFFGVNAGHAGHLLNDPSTLDELFSAPLKLYTTSMLYCLAEQEESPGGDKTVHAKLAFNDAWVERSSGQTALIRVLVNGQESIRRLCGDGVLVATAAGSTAYCRALGASPLPVNAPLIQLVGLPGMTVSASGGVACARSYEVRGWKAPHAGFTSLSFPGLVPRLELHPDKGNSFAHELYEKLSVFSPAEGEEPDLIVPIGGDGYMMHCIRNNWQRFIPFFGVNAGHAGHLLNDPSTLDELFSAPLKLYTTSMLYCLAEQEESPGGDKTVHAKLAFNDAWVERSSGQTALIRVLVNGQESIRRLCGDGVLVATAAGSTAYCRALGASPLPVNAPLIQLVGNNVLSPPQWRPTLLNQEDQVEFEVIDSDKRPCRCFVDSVDVGNVTRMVVRSSRAAGVAIAFAFSCDLQQKLYQMQFPKVV</sequence>
<dbReference type="GO" id="GO:0003951">
    <property type="term" value="F:NAD+ kinase activity"/>
    <property type="evidence" value="ECO:0007669"/>
    <property type="project" value="UniProtKB-EC"/>
</dbReference>
<dbReference type="GO" id="GO:0006741">
    <property type="term" value="P:NADP+ biosynthetic process"/>
    <property type="evidence" value="ECO:0007669"/>
    <property type="project" value="TreeGrafter"/>
</dbReference>
<dbReference type="AlphaFoldDB" id="G0TYY4"/>
<dbReference type="GO" id="GO:0019674">
    <property type="term" value="P:NAD+ metabolic process"/>
    <property type="evidence" value="ECO:0007669"/>
    <property type="project" value="InterPro"/>
</dbReference>
<keyword evidence="1" id="KW-0808">Transferase</keyword>
<dbReference type="InterPro" id="IPR017438">
    <property type="entry name" value="ATP-NAD_kinase_N"/>
</dbReference>
<reference evidence="1" key="1">
    <citation type="journal article" date="2012" name="Proc. Natl. Acad. Sci. U.S.A.">
        <title>Antigenic diversity is generated by distinct evolutionary mechanisms in African trypanosome species.</title>
        <authorList>
            <person name="Jackson A.P."/>
            <person name="Berry A."/>
            <person name="Aslett M."/>
            <person name="Allison H.C."/>
            <person name="Burton P."/>
            <person name="Vavrova-Anderson J."/>
            <person name="Brown R."/>
            <person name="Browne H."/>
            <person name="Corton N."/>
            <person name="Hauser H."/>
            <person name="Gamble J."/>
            <person name="Gilderthorp R."/>
            <person name="Marcello L."/>
            <person name="McQuillan J."/>
            <person name="Otto T.D."/>
            <person name="Quail M.A."/>
            <person name="Sanders M.J."/>
            <person name="van Tonder A."/>
            <person name="Ginger M.L."/>
            <person name="Field M.C."/>
            <person name="Barry J.D."/>
            <person name="Hertz-Fowler C."/>
            <person name="Berriman M."/>
        </authorList>
    </citation>
    <scope>NUCLEOTIDE SEQUENCE</scope>
    <source>
        <strain evidence="1">Y486</strain>
    </source>
</reference>
<organism evidence="1">
    <name type="scientific">Trypanosoma vivax (strain Y486)</name>
    <dbReference type="NCBI Taxonomy" id="1055687"/>
    <lineage>
        <taxon>Eukaryota</taxon>
        <taxon>Discoba</taxon>
        <taxon>Euglenozoa</taxon>
        <taxon>Kinetoplastea</taxon>
        <taxon>Metakinetoplastina</taxon>
        <taxon>Trypanosomatida</taxon>
        <taxon>Trypanosomatidae</taxon>
        <taxon>Trypanosoma</taxon>
        <taxon>Duttonella</taxon>
    </lineage>
</organism>
<dbReference type="SUPFAM" id="SSF111331">
    <property type="entry name" value="NAD kinase/diacylglycerol kinase-like"/>
    <property type="match status" value="2"/>
</dbReference>
<dbReference type="EC" id="2.7.1.23" evidence="1"/>